<keyword evidence="3" id="KW-1185">Reference proteome</keyword>
<dbReference type="Proteomes" id="UP000823941">
    <property type="component" value="Chromosome 14"/>
</dbReference>
<evidence type="ECO:0000256" key="1">
    <source>
        <dbReference type="SAM" id="MobiDB-lite"/>
    </source>
</evidence>
<feature type="region of interest" description="Disordered" evidence="1">
    <location>
        <begin position="1"/>
        <end position="22"/>
    </location>
</feature>
<reference evidence="2 3" key="1">
    <citation type="submission" date="2021-06" db="EMBL/GenBank/DDBJ databases">
        <title>A haploid diamondback moth (Plutella xylostella L.) genome assembly resolves 31 chromosomes and identifies a diamide resistance mutation.</title>
        <authorList>
            <person name="Ward C.M."/>
            <person name="Perry K.D."/>
            <person name="Baker G."/>
            <person name="Powis K."/>
            <person name="Heckel D.G."/>
            <person name="Baxter S.W."/>
        </authorList>
    </citation>
    <scope>NUCLEOTIDE SEQUENCE [LARGE SCALE GENOMIC DNA]</scope>
    <source>
        <strain evidence="2 3">LV</strain>
        <tissue evidence="2">Single pupa</tissue>
    </source>
</reference>
<proteinExistence type="predicted"/>
<feature type="region of interest" description="Disordered" evidence="1">
    <location>
        <begin position="45"/>
        <end position="96"/>
    </location>
</feature>
<name>A0ABQ7QJU3_PLUXY</name>
<sequence>MYEKLKQRRSTSGSTDESEPRHCTASCEQWYIGQTLAAACGRERGVLSSRRRRESNPFTSDVTGSRRVPGASEERPVEPASCGSSGRPRLFSSPSA</sequence>
<evidence type="ECO:0000313" key="3">
    <source>
        <dbReference type="Proteomes" id="UP000823941"/>
    </source>
</evidence>
<organism evidence="2 3">
    <name type="scientific">Plutella xylostella</name>
    <name type="common">Diamondback moth</name>
    <name type="synonym">Plutella maculipennis</name>
    <dbReference type="NCBI Taxonomy" id="51655"/>
    <lineage>
        <taxon>Eukaryota</taxon>
        <taxon>Metazoa</taxon>
        <taxon>Ecdysozoa</taxon>
        <taxon>Arthropoda</taxon>
        <taxon>Hexapoda</taxon>
        <taxon>Insecta</taxon>
        <taxon>Pterygota</taxon>
        <taxon>Neoptera</taxon>
        <taxon>Endopterygota</taxon>
        <taxon>Lepidoptera</taxon>
        <taxon>Glossata</taxon>
        <taxon>Ditrysia</taxon>
        <taxon>Yponomeutoidea</taxon>
        <taxon>Plutellidae</taxon>
        <taxon>Plutella</taxon>
    </lineage>
</organism>
<evidence type="ECO:0000313" key="2">
    <source>
        <dbReference type="EMBL" id="KAG7305070.1"/>
    </source>
</evidence>
<gene>
    <name evidence="2" type="ORF">JYU34_010530</name>
</gene>
<accession>A0ABQ7QJU3</accession>
<dbReference type="EMBL" id="JAHIBW010000014">
    <property type="protein sequence ID" value="KAG7305070.1"/>
    <property type="molecule type" value="Genomic_DNA"/>
</dbReference>
<comment type="caution">
    <text evidence="2">The sequence shown here is derived from an EMBL/GenBank/DDBJ whole genome shotgun (WGS) entry which is preliminary data.</text>
</comment>
<protein>
    <submittedName>
        <fullName evidence="2">Uncharacterized protein</fullName>
    </submittedName>
</protein>